<dbReference type="GO" id="GO:0016020">
    <property type="term" value="C:membrane"/>
    <property type="evidence" value="ECO:0007669"/>
    <property type="project" value="UniProtKB-SubCell"/>
</dbReference>
<comment type="caution">
    <text evidence="8">The sequence shown here is derived from an EMBL/GenBank/DDBJ whole genome shotgun (WGS) entry which is preliminary data.</text>
</comment>
<keyword evidence="2" id="KW-0813">Transport</keyword>
<accession>A0ABD3QWT0</accession>
<dbReference type="AlphaFoldDB" id="A0ABD3QWT0"/>
<keyword evidence="3 7" id="KW-0812">Transmembrane</keyword>
<feature type="region of interest" description="Disordered" evidence="6">
    <location>
        <begin position="1"/>
        <end position="20"/>
    </location>
</feature>
<evidence type="ECO:0000256" key="4">
    <source>
        <dbReference type="ARBA" id="ARBA00022989"/>
    </source>
</evidence>
<sequence>MAIDIPSKLTSNGSSHHDHVQPSQAHNIRQVYPILGLFLFYILHDALQERMFHYEGFNFGFFMTLVEVLVMLFASSLLEQGCCRHTKGNNEGGGGGMVLGSSLKISVLGRIGIVGLFLALAHGLGNTALRYSPYPLKASQCPNKL</sequence>
<gene>
    <name evidence="8" type="ORF">HJC23_008488</name>
</gene>
<keyword evidence="4 7" id="KW-1133">Transmembrane helix</keyword>
<name>A0ABD3QWT0_9STRA</name>
<comment type="subcellular location">
    <subcellularLocation>
        <location evidence="1">Membrane</location>
        <topology evidence="1">Multi-pass membrane protein</topology>
    </subcellularLocation>
</comment>
<evidence type="ECO:0000313" key="8">
    <source>
        <dbReference type="EMBL" id="KAL3804673.1"/>
    </source>
</evidence>
<evidence type="ECO:0000256" key="3">
    <source>
        <dbReference type="ARBA" id="ARBA00022692"/>
    </source>
</evidence>
<organism evidence="8 9">
    <name type="scientific">Cyclotella cryptica</name>
    <dbReference type="NCBI Taxonomy" id="29204"/>
    <lineage>
        <taxon>Eukaryota</taxon>
        <taxon>Sar</taxon>
        <taxon>Stramenopiles</taxon>
        <taxon>Ochrophyta</taxon>
        <taxon>Bacillariophyta</taxon>
        <taxon>Coscinodiscophyceae</taxon>
        <taxon>Thalassiosirophycidae</taxon>
        <taxon>Stephanodiscales</taxon>
        <taxon>Stephanodiscaceae</taxon>
        <taxon>Cyclotella</taxon>
    </lineage>
</organism>
<evidence type="ECO:0000256" key="5">
    <source>
        <dbReference type="ARBA" id="ARBA00023136"/>
    </source>
</evidence>
<keyword evidence="9" id="KW-1185">Reference proteome</keyword>
<proteinExistence type="predicted"/>
<protein>
    <submittedName>
        <fullName evidence="8">Uncharacterized protein</fullName>
    </submittedName>
</protein>
<evidence type="ECO:0000256" key="1">
    <source>
        <dbReference type="ARBA" id="ARBA00004141"/>
    </source>
</evidence>
<dbReference type="Proteomes" id="UP001516023">
    <property type="component" value="Unassembled WGS sequence"/>
</dbReference>
<reference evidence="8 9" key="1">
    <citation type="journal article" date="2020" name="G3 (Bethesda)">
        <title>Improved Reference Genome for Cyclotella cryptica CCMP332, a Model for Cell Wall Morphogenesis, Salinity Adaptation, and Lipid Production in Diatoms (Bacillariophyta).</title>
        <authorList>
            <person name="Roberts W.R."/>
            <person name="Downey K.M."/>
            <person name="Ruck E.C."/>
            <person name="Traller J.C."/>
            <person name="Alverson A.J."/>
        </authorList>
    </citation>
    <scope>NUCLEOTIDE SEQUENCE [LARGE SCALE GENOMIC DNA]</scope>
    <source>
        <strain evidence="8 9">CCMP332</strain>
    </source>
</reference>
<feature type="transmembrane region" description="Helical" evidence="7">
    <location>
        <begin position="98"/>
        <end position="121"/>
    </location>
</feature>
<evidence type="ECO:0000313" key="9">
    <source>
        <dbReference type="Proteomes" id="UP001516023"/>
    </source>
</evidence>
<evidence type="ECO:0000256" key="7">
    <source>
        <dbReference type="SAM" id="Phobius"/>
    </source>
</evidence>
<evidence type="ECO:0000256" key="6">
    <source>
        <dbReference type="SAM" id="MobiDB-lite"/>
    </source>
</evidence>
<dbReference type="InterPro" id="IPR013657">
    <property type="entry name" value="SCL35B1-4/HUT1"/>
</dbReference>
<feature type="transmembrane region" description="Helical" evidence="7">
    <location>
        <begin position="30"/>
        <end position="47"/>
    </location>
</feature>
<keyword evidence="5 7" id="KW-0472">Membrane</keyword>
<dbReference type="EMBL" id="JABMIG020000006">
    <property type="protein sequence ID" value="KAL3804673.1"/>
    <property type="molecule type" value="Genomic_DNA"/>
</dbReference>
<dbReference type="PANTHER" id="PTHR10778:SF8">
    <property type="entry name" value="ADENOSINE 3'-PHOSPHO 5'-PHOSPHOSULFATE TRANSPORTER 2"/>
    <property type="match status" value="1"/>
</dbReference>
<dbReference type="PANTHER" id="PTHR10778">
    <property type="entry name" value="SOLUTE CARRIER FAMILY 35 MEMBER B"/>
    <property type="match status" value="1"/>
</dbReference>
<feature type="transmembrane region" description="Helical" evidence="7">
    <location>
        <begin position="59"/>
        <end position="78"/>
    </location>
</feature>
<evidence type="ECO:0000256" key="2">
    <source>
        <dbReference type="ARBA" id="ARBA00022448"/>
    </source>
</evidence>